<evidence type="ECO:0000313" key="2">
    <source>
        <dbReference type="Proteomes" id="UP000028582"/>
    </source>
</evidence>
<dbReference type="EMBL" id="ANJA01002521">
    <property type="protein sequence ID" value="ETO69670.1"/>
    <property type="molecule type" value="Genomic_DNA"/>
</dbReference>
<sequence>MNGSDRNVNPFHGNAPTRWIAIPVKNGPKKEKEQIFLFVEKLQRRVNQQNEPCIWNTSIASLEHSDYLMPFA</sequence>
<dbReference type="Proteomes" id="UP000028582">
    <property type="component" value="Unassembled WGS sequence"/>
</dbReference>
<dbReference type="AlphaFoldDB" id="A0A080ZSQ9"/>
<protein>
    <submittedName>
        <fullName evidence="1">Uncharacterized protein</fullName>
    </submittedName>
</protein>
<reference evidence="1 2" key="1">
    <citation type="submission" date="2013-11" db="EMBL/GenBank/DDBJ databases">
        <title>The Genome Sequence of Phytophthora parasitica P1976.</title>
        <authorList>
            <consortium name="The Broad Institute Genomics Platform"/>
            <person name="Russ C."/>
            <person name="Tyler B."/>
            <person name="Panabieres F."/>
            <person name="Shan W."/>
            <person name="Tripathy S."/>
            <person name="Grunwald N."/>
            <person name="Machado M."/>
            <person name="Johnson C.S."/>
            <person name="Walker B."/>
            <person name="Young S."/>
            <person name="Zeng Q."/>
            <person name="Gargeya S."/>
            <person name="Fitzgerald M."/>
            <person name="Haas B."/>
            <person name="Abouelleil A."/>
            <person name="Allen A.W."/>
            <person name="Alvarado L."/>
            <person name="Arachchi H.M."/>
            <person name="Berlin A.M."/>
            <person name="Chapman S.B."/>
            <person name="Gainer-Dewar J."/>
            <person name="Goldberg J."/>
            <person name="Griggs A."/>
            <person name="Gujja S."/>
            <person name="Hansen M."/>
            <person name="Howarth C."/>
            <person name="Imamovic A."/>
            <person name="Ireland A."/>
            <person name="Larimer J."/>
            <person name="McCowan C."/>
            <person name="Murphy C."/>
            <person name="Pearson M."/>
            <person name="Poon T.W."/>
            <person name="Priest M."/>
            <person name="Roberts A."/>
            <person name="Saif S."/>
            <person name="Shea T."/>
            <person name="Sisk P."/>
            <person name="Sykes S."/>
            <person name="Wortman J."/>
            <person name="Nusbaum C."/>
            <person name="Birren B."/>
        </authorList>
    </citation>
    <scope>NUCLEOTIDE SEQUENCE [LARGE SCALE GENOMIC DNA]</scope>
    <source>
        <strain evidence="1 2">P1976</strain>
    </source>
</reference>
<gene>
    <name evidence="1" type="ORF">F444_13782</name>
</gene>
<proteinExistence type="predicted"/>
<comment type="caution">
    <text evidence="1">The sequence shown here is derived from an EMBL/GenBank/DDBJ whole genome shotgun (WGS) entry which is preliminary data.</text>
</comment>
<evidence type="ECO:0000313" key="1">
    <source>
        <dbReference type="EMBL" id="ETO69670.1"/>
    </source>
</evidence>
<accession>A0A080ZSQ9</accession>
<organism evidence="1 2">
    <name type="scientific">Phytophthora nicotianae P1976</name>
    <dbReference type="NCBI Taxonomy" id="1317066"/>
    <lineage>
        <taxon>Eukaryota</taxon>
        <taxon>Sar</taxon>
        <taxon>Stramenopiles</taxon>
        <taxon>Oomycota</taxon>
        <taxon>Peronosporomycetes</taxon>
        <taxon>Peronosporales</taxon>
        <taxon>Peronosporaceae</taxon>
        <taxon>Phytophthora</taxon>
    </lineage>
</organism>
<name>A0A080ZSQ9_PHYNI</name>